<evidence type="ECO:0000313" key="2">
    <source>
        <dbReference type="EMBL" id="KAF5818992.1"/>
    </source>
</evidence>
<dbReference type="AlphaFoldDB" id="A0A9K3NZF3"/>
<dbReference type="Gramene" id="mRNA:HanXRQr2_Chr02g0072591">
    <property type="protein sequence ID" value="mRNA:HanXRQr2_Chr02g0072591"/>
    <property type="gene ID" value="HanXRQr2_Chr02g0072591"/>
</dbReference>
<proteinExistence type="predicted"/>
<feature type="compositionally biased region" description="Basic and acidic residues" evidence="1">
    <location>
        <begin position="181"/>
        <end position="196"/>
    </location>
</feature>
<feature type="region of interest" description="Disordered" evidence="1">
    <location>
        <begin position="264"/>
        <end position="284"/>
    </location>
</feature>
<feature type="region of interest" description="Disordered" evidence="1">
    <location>
        <begin position="174"/>
        <end position="223"/>
    </location>
</feature>
<evidence type="ECO:0000313" key="3">
    <source>
        <dbReference type="Proteomes" id="UP000215914"/>
    </source>
</evidence>
<protein>
    <submittedName>
        <fullName evidence="2">Uncharacterized protein</fullName>
    </submittedName>
</protein>
<dbReference type="EMBL" id="MNCJ02000317">
    <property type="protein sequence ID" value="KAF5818992.1"/>
    <property type="molecule type" value="Genomic_DNA"/>
</dbReference>
<sequence length="371" mass="40650">MRVVHFELSCVVVAGEPSVPLFCMFYKLVSDGDWFTFAKRKDSVSPPCYSFMPTSTYPKEWKNRSNFVSVAMLPESPPLRDPKAPIEDSVQVLSVDEIVQWKRMHKNPTRAFTFPEGVLAMGGLSPLYFVLPRAFPTFEMTLWGLLQGDCRDIKFMVGVKVNLEMGHVLERKVPGKGSSVHAEDSVVVEKGEKAPSQEESSSEEAEGSRGSLRAKSLSGDDEDLESRLLRKRKADQAGGPKVGIPEPRNIRLRLRSASGQKPFPVTKAASEIPPVGTKGSLSKHLRSSSLVSEPLLGSSKAPIVIHPAHASSRVKDKAPEINVARVNPAFDVSPLRATGTSKPSQPEDLFPLSPLAPLFAEALPVPYVPKW</sequence>
<reference evidence="2" key="2">
    <citation type="submission" date="2020-06" db="EMBL/GenBank/DDBJ databases">
        <title>Helianthus annuus Genome sequencing and assembly Release 2.</title>
        <authorList>
            <person name="Gouzy J."/>
            <person name="Langlade N."/>
            <person name="Munos S."/>
        </authorList>
    </citation>
    <scope>NUCLEOTIDE SEQUENCE</scope>
    <source>
        <tissue evidence="2">Leaves</tissue>
    </source>
</reference>
<name>A0A9K3NZF3_HELAN</name>
<gene>
    <name evidence="2" type="ORF">HanXRQr2_Chr02g0072591</name>
</gene>
<dbReference type="Proteomes" id="UP000215914">
    <property type="component" value="Unassembled WGS sequence"/>
</dbReference>
<comment type="caution">
    <text evidence="2">The sequence shown here is derived from an EMBL/GenBank/DDBJ whole genome shotgun (WGS) entry which is preliminary data.</text>
</comment>
<accession>A0A9K3NZF3</accession>
<organism evidence="2 3">
    <name type="scientific">Helianthus annuus</name>
    <name type="common">Common sunflower</name>
    <dbReference type="NCBI Taxonomy" id="4232"/>
    <lineage>
        <taxon>Eukaryota</taxon>
        <taxon>Viridiplantae</taxon>
        <taxon>Streptophyta</taxon>
        <taxon>Embryophyta</taxon>
        <taxon>Tracheophyta</taxon>
        <taxon>Spermatophyta</taxon>
        <taxon>Magnoliopsida</taxon>
        <taxon>eudicotyledons</taxon>
        <taxon>Gunneridae</taxon>
        <taxon>Pentapetalae</taxon>
        <taxon>asterids</taxon>
        <taxon>campanulids</taxon>
        <taxon>Asterales</taxon>
        <taxon>Asteraceae</taxon>
        <taxon>Asteroideae</taxon>
        <taxon>Heliantheae alliance</taxon>
        <taxon>Heliantheae</taxon>
        <taxon>Helianthus</taxon>
    </lineage>
</organism>
<keyword evidence="3" id="KW-1185">Reference proteome</keyword>
<evidence type="ECO:0000256" key="1">
    <source>
        <dbReference type="SAM" id="MobiDB-lite"/>
    </source>
</evidence>
<reference evidence="2" key="1">
    <citation type="journal article" date="2017" name="Nature">
        <title>The sunflower genome provides insights into oil metabolism, flowering and Asterid evolution.</title>
        <authorList>
            <person name="Badouin H."/>
            <person name="Gouzy J."/>
            <person name="Grassa C.J."/>
            <person name="Murat F."/>
            <person name="Staton S.E."/>
            <person name="Cottret L."/>
            <person name="Lelandais-Briere C."/>
            <person name="Owens G.L."/>
            <person name="Carrere S."/>
            <person name="Mayjonade B."/>
            <person name="Legrand L."/>
            <person name="Gill N."/>
            <person name="Kane N.C."/>
            <person name="Bowers J.E."/>
            <person name="Hubner S."/>
            <person name="Bellec A."/>
            <person name="Berard A."/>
            <person name="Berges H."/>
            <person name="Blanchet N."/>
            <person name="Boniface M.C."/>
            <person name="Brunel D."/>
            <person name="Catrice O."/>
            <person name="Chaidir N."/>
            <person name="Claudel C."/>
            <person name="Donnadieu C."/>
            <person name="Faraut T."/>
            <person name="Fievet G."/>
            <person name="Helmstetter N."/>
            <person name="King M."/>
            <person name="Knapp S.J."/>
            <person name="Lai Z."/>
            <person name="Le Paslier M.C."/>
            <person name="Lippi Y."/>
            <person name="Lorenzon L."/>
            <person name="Mandel J.R."/>
            <person name="Marage G."/>
            <person name="Marchand G."/>
            <person name="Marquand E."/>
            <person name="Bret-Mestries E."/>
            <person name="Morien E."/>
            <person name="Nambeesan S."/>
            <person name="Nguyen T."/>
            <person name="Pegot-Espagnet P."/>
            <person name="Pouilly N."/>
            <person name="Raftis F."/>
            <person name="Sallet E."/>
            <person name="Schiex T."/>
            <person name="Thomas J."/>
            <person name="Vandecasteele C."/>
            <person name="Vares D."/>
            <person name="Vear F."/>
            <person name="Vautrin S."/>
            <person name="Crespi M."/>
            <person name="Mangin B."/>
            <person name="Burke J.M."/>
            <person name="Salse J."/>
            <person name="Munos S."/>
            <person name="Vincourt P."/>
            <person name="Rieseberg L.H."/>
            <person name="Langlade N.B."/>
        </authorList>
    </citation>
    <scope>NUCLEOTIDE SEQUENCE</scope>
    <source>
        <tissue evidence="2">Leaves</tissue>
    </source>
</reference>